<dbReference type="AlphaFoldDB" id="A0AAQ1JQJ5"/>
<reference evidence="1 2" key="1">
    <citation type="submission" date="2016-10" db="EMBL/GenBank/DDBJ databases">
        <authorList>
            <person name="Varghese N."/>
            <person name="Submissions S."/>
        </authorList>
    </citation>
    <scope>NUCLEOTIDE SEQUENCE [LARGE SCALE GENOMIC DNA]</scope>
    <source>
        <strain evidence="1 2">CECT 8317</strain>
    </source>
</reference>
<keyword evidence="2" id="KW-1185">Reference proteome</keyword>
<sequence length="339" mass="38315">MPSLSAEVLLDDGSKEDGALSARGKAKDELQARRANKAVDQILAIQGQSAQEADELGFIARLLIQATMPHRKPVGHEWSRTNGRLSMHMMAPSAVGLPYGSYARLLLVWITTQAVRNKFRMDHGYINEQDARRLEFGESLSGFMSELGLRATGGENGTITALREQMTRLFSTAVTATFTEYQEHTGQVVNRIGGSMVAEKAELWWDTRHPNQTTLWRSHVELSPKFFTLITERPVPLDTRVLRFIKKSPMALDVYCWATYRVSYLTRDTVIPWRSLMTQIGASYADTPQGRRDFKRRFLDALDKVGMVWPELDITPTAKGLLLRRCAPHVRRKGVPLQE</sequence>
<organism evidence="1 2">
    <name type="scientific">Halopseudomonas aestusnigri</name>
    <dbReference type="NCBI Taxonomy" id="857252"/>
    <lineage>
        <taxon>Bacteria</taxon>
        <taxon>Pseudomonadati</taxon>
        <taxon>Pseudomonadota</taxon>
        <taxon>Gammaproteobacteria</taxon>
        <taxon>Pseudomonadales</taxon>
        <taxon>Pseudomonadaceae</taxon>
        <taxon>Halopseudomonas</taxon>
    </lineage>
</organism>
<dbReference type="Pfam" id="PF04796">
    <property type="entry name" value="RepA_C"/>
    <property type="match status" value="1"/>
</dbReference>
<dbReference type="EMBL" id="FNVE01000008">
    <property type="protein sequence ID" value="SEG48844.1"/>
    <property type="molecule type" value="Genomic_DNA"/>
</dbReference>
<dbReference type="Proteomes" id="UP000243518">
    <property type="component" value="Unassembled WGS sequence"/>
</dbReference>
<name>A0AAQ1JQJ5_9GAMM</name>
<accession>A0AAQ1JQJ5</accession>
<dbReference type="InterPro" id="IPR006881">
    <property type="entry name" value="RepA_C"/>
</dbReference>
<protein>
    <submittedName>
        <fullName evidence="1">RepA protein</fullName>
    </submittedName>
</protein>
<gene>
    <name evidence="1" type="ORF">SAMN05216586_1085</name>
</gene>
<evidence type="ECO:0000313" key="1">
    <source>
        <dbReference type="EMBL" id="SEG48844.1"/>
    </source>
</evidence>
<comment type="caution">
    <text evidence="1">The sequence shown here is derived from an EMBL/GenBank/DDBJ whole genome shotgun (WGS) entry which is preliminary data.</text>
</comment>
<evidence type="ECO:0000313" key="2">
    <source>
        <dbReference type="Proteomes" id="UP000243518"/>
    </source>
</evidence>
<proteinExistence type="predicted"/>